<reference evidence="2 3" key="1">
    <citation type="submission" date="2020-10" db="EMBL/GenBank/DDBJ databases">
        <title>The Coptis chinensis genome and diversification of protoberbering-type alkaloids.</title>
        <authorList>
            <person name="Wang B."/>
            <person name="Shu S."/>
            <person name="Song C."/>
            <person name="Liu Y."/>
        </authorList>
    </citation>
    <scope>NUCLEOTIDE SEQUENCE [LARGE SCALE GENOMIC DNA]</scope>
    <source>
        <strain evidence="2">HL-2020</strain>
        <tissue evidence="2">Leaf</tissue>
    </source>
</reference>
<dbReference type="PANTHER" id="PTHR35476:SF2">
    <property type="entry name" value="MUCIN-LIKE PROTEIN"/>
    <property type="match status" value="1"/>
</dbReference>
<protein>
    <submittedName>
        <fullName evidence="2">Uncharacterized protein</fullName>
    </submittedName>
</protein>
<dbReference type="AlphaFoldDB" id="A0A835HPV2"/>
<accession>A0A835HPV2</accession>
<gene>
    <name evidence="2" type="ORF">IFM89_025386</name>
</gene>
<dbReference type="Proteomes" id="UP000631114">
    <property type="component" value="Unassembled WGS sequence"/>
</dbReference>
<sequence>MKKDYRLKKQRIHARLWMKEIEKQEEVKLGGSGGDDIERLLDSCSEIFVVRPWSTTVEEYRRVEIGEGNIVDIGLDYEWIPNKCSFCKAFRHSDARCLKNPTTPKPAPQKKQAKKPPSANLTTATESSIVSIPPSSVLNIQTTEERVPVAIITTKSGEENVMGIPQDSNPFSALVELEDEDNDRIDSSTEYQNALEEPHFAEDTFSEPGRLVIDLKSYKLATPLANSLFKMLPNQQPSHDDQALDIVLAKSPEDSTSHDHSMVIFNEKVDALTDTNASEDLSFMKPQDLNSAELYNFLNAKEHHDSC</sequence>
<dbReference type="OrthoDB" id="547043at2759"/>
<comment type="caution">
    <text evidence="2">The sequence shown here is derived from an EMBL/GenBank/DDBJ whole genome shotgun (WGS) entry which is preliminary data.</text>
</comment>
<dbReference type="PANTHER" id="PTHR35476">
    <property type="entry name" value="MUCIN-LIKE PROTEIN"/>
    <property type="match status" value="1"/>
</dbReference>
<evidence type="ECO:0000256" key="1">
    <source>
        <dbReference type="SAM" id="MobiDB-lite"/>
    </source>
</evidence>
<evidence type="ECO:0000313" key="3">
    <source>
        <dbReference type="Proteomes" id="UP000631114"/>
    </source>
</evidence>
<keyword evidence="3" id="KW-1185">Reference proteome</keyword>
<dbReference type="EMBL" id="JADFTS010000006">
    <property type="protein sequence ID" value="KAF9602157.1"/>
    <property type="molecule type" value="Genomic_DNA"/>
</dbReference>
<organism evidence="2 3">
    <name type="scientific">Coptis chinensis</name>
    <dbReference type="NCBI Taxonomy" id="261450"/>
    <lineage>
        <taxon>Eukaryota</taxon>
        <taxon>Viridiplantae</taxon>
        <taxon>Streptophyta</taxon>
        <taxon>Embryophyta</taxon>
        <taxon>Tracheophyta</taxon>
        <taxon>Spermatophyta</taxon>
        <taxon>Magnoliopsida</taxon>
        <taxon>Ranunculales</taxon>
        <taxon>Ranunculaceae</taxon>
        <taxon>Coptidoideae</taxon>
        <taxon>Coptis</taxon>
    </lineage>
</organism>
<name>A0A835HPV2_9MAGN</name>
<evidence type="ECO:0000313" key="2">
    <source>
        <dbReference type="EMBL" id="KAF9602157.1"/>
    </source>
</evidence>
<feature type="region of interest" description="Disordered" evidence="1">
    <location>
        <begin position="99"/>
        <end position="126"/>
    </location>
</feature>
<dbReference type="InterPro" id="IPR052851">
    <property type="entry name" value="GCD1_mitochondrial"/>
</dbReference>
<proteinExistence type="predicted"/>